<organism evidence="1">
    <name type="scientific">Anguilla anguilla</name>
    <name type="common">European freshwater eel</name>
    <name type="synonym">Muraena anguilla</name>
    <dbReference type="NCBI Taxonomy" id="7936"/>
    <lineage>
        <taxon>Eukaryota</taxon>
        <taxon>Metazoa</taxon>
        <taxon>Chordata</taxon>
        <taxon>Craniata</taxon>
        <taxon>Vertebrata</taxon>
        <taxon>Euteleostomi</taxon>
        <taxon>Actinopterygii</taxon>
        <taxon>Neopterygii</taxon>
        <taxon>Teleostei</taxon>
        <taxon>Anguilliformes</taxon>
        <taxon>Anguillidae</taxon>
        <taxon>Anguilla</taxon>
    </lineage>
</organism>
<accession>A0A0E9W9V9</accession>
<evidence type="ECO:0000313" key="1">
    <source>
        <dbReference type="EMBL" id="JAH87189.1"/>
    </source>
</evidence>
<name>A0A0E9W9V9_ANGAN</name>
<sequence length="43" mass="4963">MSQIWTSCFIFNVVLRSRNINLMFKLQPNTLQLTCHSPHKGSA</sequence>
<proteinExistence type="predicted"/>
<dbReference type="EMBL" id="GBXM01021388">
    <property type="protein sequence ID" value="JAH87189.1"/>
    <property type="molecule type" value="Transcribed_RNA"/>
</dbReference>
<reference evidence="1" key="2">
    <citation type="journal article" date="2015" name="Fish Shellfish Immunol.">
        <title>Early steps in the European eel (Anguilla anguilla)-Vibrio vulnificus interaction in the gills: Role of the RtxA13 toxin.</title>
        <authorList>
            <person name="Callol A."/>
            <person name="Pajuelo D."/>
            <person name="Ebbesson L."/>
            <person name="Teles M."/>
            <person name="MacKenzie S."/>
            <person name="Amaro C."/>
        </authorList>
    </citation>
    <scope>NUCLEOTIDE SEQUENCE</scope>
</reference>
<dbReference type="AlphaFoldDB" id="A0A0E9W9V9"/>
<protein>
    <submittedName>
        <fullName evidence="1">Uncharacterized protein</fullName>
    </submittedName>
</protein>
<reference evidence="1" key="1">
    <citation type="submission" date="2014-11" db="EMBL/GenBank/DDBJ databases">
        <authorList>
            <person name="Amaro Gonzalez C."/>
        </authorList>
    </citation>
    <scope>NUCLEOTIDE SEQUENCE</scope>
</reference>